<gene>
    <name evidence="2" type="ORF">H9716_11920</name>
</gene>
<sequence length="321" mass="35330">MAEKKIYEACRRLLTICANCQPEENILIVTDTDSLEIGMALWDAAEEFPNKTMVMMEPRKMHGEEPTALVAAAMLKADVIFRATKFSLSHSHARRDACAAGARDLNCCDYSLEMLEKGGLYTDFEADRKYVDQLLKAMEGGDQIHITSEAGTDYYASIKGHKLFPQYGMVRNPGETCSPPDIEMASGAIPGTAHGKIVVDGSITHPAMGVLTEPITIYVENSFVTKIEGGEEAKRFAEELAKVYDPRMYRVGEIGIGLNPDASLCGRMLEDEGCSGYVHVALGNNETDNQDFILHIDMMFKDPTIGLDGKVIFDHGKVVFD</sequence>
<protein>
    <recommendedName>
        <fullName evidence="4">Aminopeptidase</fullName>
    </recommendedName>
</protein>
<dbReference type="Pfam" id="PF26233">
    <property type="entry name" value="NicX"/>
    <property type="match status" value="1"/>
</dbReference>
<dbReference type="GO" id="GO:0046872">
    <property type="term" value="F:metal ion binding"/>
    <property type="evidence" value="ECO:0007669"/>
    <property type="project" value="UniProtKB-KW"/>
</dbReference>
<keyword evidence="1" id="KW-0479">Metal-binding</keyword>
<dbReference type="PANTHER" id="PTHR34448">
    <property type="entry name" value="AMINOPEPTIDASE"/>
    <property type="match status" value="1"/>
</dbReference>
<dbReference type="InterPro" id="IPR058739">
    <property type="entry name" value="NicX"/>
</dbReference>
<accession>A0A9D2L9L2</accession>
<evidence type="ECO:0000313" key="3">
    <source>
        <dbReference type="Proteomes" id="UP000886804"/>
    </source>
</evidence>
<evidence type="ECO:0008006" key="4">
    <source>
        <dbReference type="Google" id="ProtNLM"/>
    </source>
</evidence>
<comment type="caution">
    <text evidence="2">The sequence shown here is derived from an EMBL/GenBank/DDBJ whole genome shotgun (WGS) entry which is preliminary data.</text>
</comment>
<dbReference type="EMBL" id="DWYS01000141">
    <property type="protein sequence ID" value="HJB08548.1"/>
    <property type="molecule type" value="Genomic_DNA"/>
</dbReference>
<dbReference type="Proteomes" id="UP000886804">
    <property type="component" value="Unassembled WGS sequence"/>
</dbReference>
<name>A0A9D2L9L2_9FIRM</name>
<dbReference type="AlphaFoldDB" id="A0A9D2L9L2"/>
<evidence type="ECO:0000313" key="2">
    <source>
        <dbReference type="EMBL" id="HJB08548.1"/>
    </source>
</evidence>
<organism evidence="2 3">
    <name type="scientific">Candidatus Enterocloster faecavium</name>
    <dbReference type="NCBI Taxonomy" id="2838560"/>
    <lineage>
        <taxon>Bacteria</taxon>
        <taxon>Bacillati</taxon>
        <taxon>Bacillota</taxon>
        <taxon>Clostridia</taxon>
        <taxon>Lachnospirales</taxon>
        <taxon>Lachnospiraceae</taxon>
        <taxon>Enterocloster</taxon>
    </lineage>
</organism>
<reference evidence="2" key="2">
    <citation type="submission" date="2021-04" db="EMBL/GenBank/DDBJ databases">
        <authorList>
            <person name="Gilroy R."/>
        </authorList>
    </citation>
    <scope>NUCLEOTIDE SEQUENCE</scope>
    <source>
        <strain evidence="2">CHK188-4685</strain>
    </source>
</reference>
<dbReference type="PANTHER" id="PTHR34448:SF1">
    <property type="entry name" value="BLL6088 PROTEIN"/>
    <property type="match status" value="1"/>
</dbReference>
<evidence type="ECO:0000256" key="1">
    <source>
        <dbReference type="ARBA" id="ARBA00022723"/>
    </source>
</evidence>
<reference evidence="2" key="1">
    <citation type="journal article" date="2021" name="PeerJ">
        <title>Extensive microbial diversity within the chicken gut microbiome revealed by metagenomics and culture.</title>
        <authorList>
            <person name="Gilroy R."/>
            <person name="Ravi A."/>
            <person name="Getino M."/>
            <person name="Pursley I."/>
            <person name="Horton D.L."/>
            <person name="Alikhan N.F."/>
            <person name="Baker D."/>
            <person name="Gharbi K."/>
            <person name="Hall N."/>
            <person name="Watson M."/>
            <person name="Adriaenssens E.M."/>
            <person name="Foster-Nyarko E."/>
            <person name="Jarju S."/>
            <person name="Secka A."/>
            <person name="Antonio M."/>
            <person name="Oren A."/>
            <person name="Chaudhuri R.R."/>
            <person name="La Ragione R."/>
            <person name="Hildebrand F."/>
            <person name="Pallen M.J."/>
        </authorList>
    </citation>
    <scope>NUCLEOTIDE SEQUENCE</scope>
    <source>
        <strain evidence="2">CHK188-4685</strain>
    </source>
</reference>
<dbReference type="InterPro" id="IPR052170">
    <property type="entry name" value="M29_Exopeptidase"/>
</dbReference>
<proteinExistence type="predicted"/>
<dbReference type="SUPFAM" id="SSF144052">
    <property type="entry name" value="Thermophilic metalloprotease-like"/>
    <property type="match status" value="1"/>
</dbReference>